<protein>
    <submittedName>
        <fullName evidence="2">Uncharacterized protein</fullName>
    </submittedName>
</protein>
<name>A0AAI8TQT3_MYCME</name>
<evidence type="ECO:0000313" key="3">
    <source>
        <dbReference type="Proteomes" id="UP000465622"/>
    </source>
</evidence>
<evidence type="ECO:0000313" key="4">
    <source>
        <dbReference type="Proteomes" id="UP001241092"/>
    </source>
</evidence>
<organism evidence="2 4">
    <name type="scientific">Mycolicibacterium mageritense</name>
    <name type="common">Mycobacterium mageritense</name>
    <dbReference type="NCBI Taxonomy" id="53462"/>
    <lineage>
        <taxon>Bacteria</taxon>
        <taxon>Bacillati</taxon>
        <taxon>Actinomycetota</taxon>
        <taxon>Actinomycetes</taxon>
        <taxon>Mycobacteriales</taxon>
        <taxon>Mycobacteriaceae</taxon>
        <taxon>Mycolicibacterium</taxon>
    </lineage>
</organism>
<reference evidence="1 3" key="1">
    <citation type="journal article" date="2019" name="Emerg. Microbes Infect.">
        <title>Comprehensive subspecies identification of 175 nontuberculous mycobacteria species based on 7547 genomic profiles.</title>
        <authorList>
            <person name="Matsumoto Y."/>
            <person name="Kinjo T."/>
            <person name="Motooka D."/>
            <person name="Nabeya D."/>
            <person name="Jung N."/>
            <person name="Uechi K."/>
            <person name="Horii T."/>
            <person name="Iida T."/>
            <person name="Fujita J."/>
            <person name="Nakamura S."/>
        </authorList>
    </citation>
    <scope>NUCLEOTIDE SEQUENCE [LARGE SCALE GENOMIC DNA]</scope>
    <source>
        <strain evidence="1 3">JCM 12375</strain>
    </source>
</reference>
<gene>
    <name evidence="2" type="ORF">hbim_03146</name>
    <name evidence="1" type="ORF">MMAGJ_13850</name>
</gene>
<sequence>MLCLPVTARRLPTTPTPPRWLGDTHLYSEDAADLDEAVMLIRRAHSVQADLERAGRA</sequence>
<keyword evidence="3" id="KW-1185">Reference proteome</keyword>
<dbReference type="Proteomes" id="UP000465622">
    <property type="component" value="Chromosome"/>
</dbReference>
<reference evidence="1" key="2">
    <citation type="submission" date="2020-02" db="EMBL/GenBank/DDBJ databases">
        <authorList>
            <person name="Matsumoto Y."/>
            <person name="Motooka D."/>
            <person name="Nakamura S."/>
        </authorList>
    </citation>
    <scope>NUCLEOTIDE SEQUENCE</scope>
    <source>
        <strain evidence="1">JCM 12375</strain>
    </source>
</reference>
<dbReference type="EMBL" id="AP027452">
    <property type="protein sequence ID" value="BDY29208.1"/>
    <property type="molecule type" value="Genomic_DNA"/>
</dbReference>
<dbReference type="RefSeq" id="WP_163642134.1">
    <property type="nucleotide sequence ID" value="NZ_AP022567.1"/>
</dbReference>
<dbReference type="EMBL" id="AP022567">
    <property type="protein sequence ID" value="BBX32103.1"/>
    <property type="molecule type" value="Genomic_DNA"/>
</dbReference>
<proteinExistence type="predicted"/>
<accession>A0AAI8TQT3</accession>
<dbReference type="Proteomes" id="UP001241092">
    <property type="component" value="Chromosome"/>
</dbReference>
<evidence type="ECO:0000313" key="2">
    <source>
        <dbReference type="EMBL" id="BDY29208.1"/>
    </source>
</evidence>
<evidence type="ECO:0000313" key="1">
    <source>
        <dbReference type="EMBL" id="BBX32103.1"/>
    </source>
</evidence>
<dbReference type="AlphaFoldDB" id="A0AAI8TQT3"/>
<reference evidence="2" key="3">
    <citation type="submission" date="2023-03" db="EMBL/GenBank/DDBJ databases">
        <title>Draft genome sequence of a Mycolicibacterium mageritense strain H4_3_1 isolated from a hybrid biological-inorganic system reactor.</title>
        <authorList>
            <person name="Feng X."/>
            <person name="Kazama D."/>
            <person name="Sato K."/>
            <person name="Kobayashi H."/>
        </authorList>
    </citation>
    <scope>NUCLEOTIDE SEQUENCE</scope>
    <source>
        <strain evidence="2">H4_3_1</strain>
    </source>
</reference>